<dbReference type="InParanoid" id="A0A0G4EFT7"/>
<protein>
    <submittedName>
        <fullName evidence="3">Uncharacterized protein</fullName>
    </submittedName>
</protein>
<keyword evidence="4" id="KW-1185">Reference proteome</keyword>
<evidence type="ECO:0000313" key="4">
    <source>
        <dbReference type="Proteomes" id="UP000041254"/>
    </source>
</evidence>
<feature type="transmembrane region" description="Helical" evidence="2">
    <location>
        <begin position="50"/>
        <end position="75"/>
    </location>
</feature>
<dbReference type="AlphaFoldDB" id="A0A0G4EFT7"/>
<proteinExistence type="predicted"/>
<gene>
    <name evidence="3" type="ORF">Vbra_3725</name>
</gene>
<dbReference type="Proteomes" id="UP000041254">
    <property type="component" value="Unassembled WGS sequence"/>
</dbReference>
<keyword evidence="2" id="KW-1133">Transmembrane helix</keyword>
<dbReference type="EMBL" id="CDMY01000214">
    <property type="protein sequence ID" value="CEL94289.1"/>
    <property type="molecule type" value="Genomic_DNA"/>
</dbReference>
<keyword evidence="2" id="KW-0472">Membrane</keyword>
<evidence type="ECO:0000313" key="3">
    <source>
        <dbReference type="EMBL" id="CEL94289.1"/>
    </source>
</evidence>
<keyword evidence="2" id="KW-0812">Transmembrane</keyword>
<evidence type="ECO:0000256" key="2">
    <source>
        <dbReference type="SAM" id="Phobius"/>
    </source>
</evidence>
<name>A0A0G4EFT7_VITBC</name>
<organism evidence="3 4">
    <name type="scientific">Vitrella brassicaformis (strain CCMP3155)</name>
    <dbReference type="NCBI Taxonomy" id="1169540"/>
    <lineage>
        <taxon>Eukaryota</taxon>
        <taxon>Sar</taxon>
        <taxon>Alveolata</taxon>
        <taxon>Colpodellida</taxon>
        <taxon>Vitrellaceae</taxon>
        <taxon>Vitrella</taxon>
    </lineage>
</organism>
<sequence length="121" mass="13944">MIRACGSGSRASTQQMGKKRKEGFYDTTKDWRNPYIDYLPGQRLPKRLRWIWPLITISLPPTILLLGPAFVQAGFQSRAERRKEIRLMREELEREGLSAEQREGDAGIKSGVSLHINTFIR</sequence>
<accession>A0A0G4EFT7</accession>
<evidence type="ECO:0000256" key="1">
    <source>
        <dbReference type="SAM" id="MobiDB-lite"/>
    </source>
</evidence>
<dbReference type="VEuPathDB" id="CryptoDB:Vbra_3725"/>
<reference evidence="3 4" key="1">
    <citation type="submission" date="2014-11" db="EMBL/GenBank/DDBJ databases">
        <authorList>
            <person name="Zhu J."/>
            <person name="Qi W."/>
            <person name="Song R."/>
        </authorList>
    </citation>
    <scope>NUCLEOTIDE SEQUENCE [LARGE SCALE GENOMIC DNA]</scope>
</reference>
<feature type="region of interest" description="Disordered" evidence="1">
    <location>
        <begin position="1"/>
        <end position="23"/>
    </location>
</feature>